<reference evidence="2 3" key="1">
    <citation type="submission" date="2024-06" db="EMBL/GenBank/DDBJ databases">
        <title>The Natural Products Discovery Center: Release of the First 8490 Sequenced Strains for Exploring Actinobacteria Biosynthetic Diversity.</title>
        <authorList>
            <person name="Kalkreuter E."/>
            <person name="Kautsar S.A."/>
            <person name="Yang D."/>
            <person name="Bader C.D."/>
            <person name="Teijaro C.N."/>
            <person name="Fluegel L."/>
            <person name="Davis C.M."/>
            <person name="Simpson J.R."/>
            <person name="Lauterbach L."/>
            <person name="Steele A.D."/>
            <person name="Gui C."/>
            <person name="Meng S."/>
            <person name="Li G."/>
            <person name="Viehrig K."/>
            <person name="Ye F."/>
            <person name="Su P."/>
            <person name="Kiefer A.F."/>
            <person name="Nichols A."/>
            <person name="Cepeda A.J."/>
            <person name="Yan W."/>
            <person name="Fan B."/>
            <person name="Jiang Y."/>
            <person name="Adhikari A."/>
            <person name="Zheng C.-J."/>
            <person name="Schuster L."/>
            <person name="Cowan T.M."/>
            <person name="Smanski M.J."/>
            <person name="Chevrette M.G."/>
            <person name="De Carvalho L.P.S."/>
            <person name="Shen B."/>
        </authorList>
    </citation>
    <scope>NUCLEOTIDE SEQUENCE [LARGE SCALE GENOMIC DNA]</scope>
    <source>
        <strain evidence="2 3">NPDC006337</strain>
    </source>
</reference>
<dbReference type="InterPro" id="IPR009003">
    <property type="entry name" value="Peptidase_S1_PA"/>
</dbReference>
<dbReference type="Gene3D" id="1.25.40.10">
    <property type="entry name" value="Tetratricopeptide repeat domain"/>
    <property type="match status" value="3"/>
</dbReference>
<dbReference type="Proteomes" id="UP001550378">
    <property type="component" value="Unassembled WGS sequence"/>
</dbReference>
<sequence>MTRGERTPPRCGRGRREVDPQRLVWVRTGGPGGSGSGYLIGPQLVLTALHVVRVEGRWAGRVEARVGHPRYGAGPVDRRARVCWPDPQQGVPPADALDVALLWLEEPVVTGGEPVRWGRPAGVVPVPFEGAGFPAFAAEGDDPGQFEYVRGELPAVSTSSSGWVLDCPVWPAAGRGGERPWAGASGSAIFCRDRLVGVAVEDNRALGWRRLQAAPIHEALSLPGFAALVSRHGHIGTTTVLEEVAAQATAAGSGRGDVVWPVEVGTVPTLASAFQPRSTLREQVDAARAGGGSVVLTQVLSGGGGVGKTQLAAACATDALKEGFDVVIWAPATEIQQVITQYARAAANLHLPGVSGQDPESDADLLLKWLMTTRRRWLLVLDDITDPAAVNRWWPTSRTGTGWVLATTRRKDALLTGGGRTRIDIDVYTAEEADAYLRARLTADGMEHLLDDSAVALAEALGYLPLALGLAAAHMINEELTCTTYLRRFTDRQTRLEQALPQTADTEGYGRQITAALLLSLHAAHAADSTGLAVPVLHVAALLDPAGHPHALWTTPPLLDYLTIQNTRRTAEGPVAGVQATADHAHSALRLLHRYALLTCDTRAEPRTVRIHALTARAVRESIREADLPALATAAANALIHVWPEVDQPHADLAAALRANTDALADHTRDCLWRPEGHSVLYRAGMSLLDAGLARTATAYWRSLTDNAEHLLGNDHTDALAARANLALSYWQAGRTDEAVAIEERVLADRERLFGDNHPDTLTARANLALSYWQAGRTDEAITMLERVVADRERLFGDNHQDTLTARSNLAVSYGQAGRTDEAITILERVVADLERLLGDNHPDTLTARSNLAASYGQAGRVDEAVAIEERVLADRERLFGDDHPNTLTARVNLAVSYGQAGRVDEAITILEQVVADLERLLGDNHPNTLTARSNLAISYGQAGRVDEAVAIEERVLPDRERLLGDNHPDTLTSRASLAVFYGRAGRVDEAITILEQVVADRERLLGDNHPDTLTSRANLALSYWQAGRTDEAITIEERVLADRERLLGDNHPNTLTARSNLAISYRQAGRVDEAITILEQVVADRERLLGDNHPNTLTARSNLEYARRSVGKDPAG</sequence>
<dbReference type="Pfam" id="PF13374">
    <property type="entry name" value="TPR_10"/>
    <property type="match status" value="2"/>
</dbReference>
<dbReference type="InterPro" id="IPR002182">
    <property type="entry name" value="NB-ARC"/>
</dbReference>
<dbReference type="InterPro" id="IPR019734">
    <property type="entry name" value="TPR_rpt"/>
</dbReference>
<dbReference type="PANTHER" id="PTHR46082">
    <property type="entry name" value="ATP/GTP-BINDING PROTEIN-RELATED"/>
    <property type="match status" value="1"/>
</dbReference>
<dbReference type="Gene3D" id="3.40.50.300">
    <property type="entry name" value="P-loop containing nucleotide triphosphate hydrolases"/>
    <property type="match status" value="1"/>
</dbReference>
<evidence type="ECO:0000313" key="3">
    <source>
        <dbReference type="Proteomes" id="UP001550378"/>
    </source>
</evidence>
<dbReference type="RefSeq" id="WP_359805831.1">
    <property type="nucleotide sequence ID" value="NZ_JBEXZQ010000007.1"/>
</dbReference>
<dbReference type="Pfam" id="PF00931">
    <property type="entry name" value="NB-ARC"/>
    <property type="match status" value="1"/>
</dbReference>
<dbReference type="SUPFAM" id="SSF48452">
    <property type="entry name" value="TPR-like"/>
    <property type="match status" value="3"/>
</dbReference>
<evidence type="ECO:0000259" key="1">
    <source>
        <dbReference type="Pfam" id="PF00931"/>
    </source>
</evidence>
<proteinExistence type="predicted"/>
<dbReference type="SUPFAM" id="SSF50494">
    <property type="entry name" value="Trypsin-like serine proteases"/>
    <property type="match status" value="1"/>
</dbReference>
<dbReference type="InterPro" id="IPR011717">
    <property type="entry name" value="TPR-4"/>
</dbReference>
<accession>A0ABV2WBZ6</accession>
<comment type="caution">
    <text evidence="2">The sequence shown here is derived from an EMBL/GenBank/DDBJ whole genome shotgun (WGS) entry which is preliminary data.</text>
</comment>
<dbReference type="EMBL" id="JBEXZR010000029">
    <property type="protein sequence ID" value="MEU0710863.1"/>
    <property type="molecule type" value="Genomic_DNA"/>
</dbReference>
<dbReference type="PANTHER" id="PTHR46082:SF6">
    <property type="entry name" value="AAA+ ATPASE DOMAIN-CONTAINING PROTEIN-RELATED"/>
    <property type="match status" value="1"/>
</dbReference>
<dbReference type="InterPro" id="IPR011990">
    <property type="entry name" value="TPR-like_helical_dom_sf"/>
</dbReference>
<dbReference type="PRINTS" id="PR00381">
    <property type="entry name" value="KINESINLIGHT"/>
</dbReference>
<protein>
    <submittedName>
        <fullName evidence="2">Tetratricopeptide repeat protein</fullName>
    </submittedName>
</protein>
<dbReference type="Pfam" id="PF13424">
    <property type="entry name" value="TPR_12"/>
    <property type="match status" value="3"/>
</dbReference>
<dbReference type="Pfam" id="PF07721">
    <property type="entry name" value="TPR_4"/>
    <property type="match status" value="1"/>
</dbReference>
<dbReference type="SMART" id="SM00028">
    <property type="entry name" value="TPR"/>
    <property type="match status" value="7"/>
</dbReference>
<dbReference type="SUPFAM" id="SSF52540">
    <property type="entry name" value="P-loop containing nucleoside triphosphate hydrolases"/>
    <property type="match status" value="1"/>
</dbReference>
<organism evidence="2 3">
    <name type="scientific">Streptomyces lavendulocolor</name>
    <dbReference type="NCBI Taxonomy" id="67316"/>
    <lineage>
        <taxon>Bacteria</taxon>
        <taxon>Bacillati</taxon>
        <taxon>Actinomycetota</taxon>
        <taxon>Actinomycetes</taxon>
        <taxon>Kitasatosporales</taxon>
        <taxon>Streptomycetaceae</taxon>
        <taxon>Streptomyces</taxon>
    </lineage>
</organism>
<keyword evidence="3" id="KW-1185">Reference proteome</keyword>
<gene>
    <name evidence="2" type="ORF">ABZ508_26210</name>
</gene>
<feature type="domain" description="NB-ARC" evidence="1">
    <location>
        <begin position="300"/>
        <end position="413"/>
    </location>
</feature>
<dbReference type="InterPro" id="IPR053137">
    <property type="entry name" value="NLR-like"/>
</dbReference>
<evidence type="ECO:0000313" key="2">
    <source>
        <dbReference type="EMBL" id="MEU0710863.1"/>
    </source>
</evidence>
<name>A0ABV2WBZ6_9ACTN</name>
<dbReference type="InterPro" id="IPR027417">
    <property type="entry name" value="P-loop_NTPase"/>
</dbReference>